<dbReference type="EMBL" id="CAUYUJ010014717">
    <property type="protein sequence ID" value="CAK0845133.1"/>
    <property type="molecule type" value="Genomic_DNA"/>
</dbReference>
<reference evidence="2" key="1">
    <citation type="submission" date="2023-10" db="EMBL/GenBank/DDBJ databases">
        <authorList>
            <person name="Chen Y."/>
            <person name="Shah S."/>
            <person name="Dougan E. K."/>
            <person name="Thang M."/>
            <person name="Chan C."/>
        </authorList>
    </citation>
    <scope>NUCLEOTIDE SEQUENCE [LARGE SCALE GENOMIC DNA]</scope>
</reference>
<dbReference type="Proteomes" id="UP001189429">
    <property type="component" value="Unassembled WGS sequence"/>
</dbReference>
<comment type="caution">
    <text evidence="2">The sequence shown here is derived from an EMBL/GenBank/DDBJ whole genome shotgun (WGS) entry which is preliminary data.</text>
</comment>
<evidence type="ECO:0000256" key="1">
    <source>
        <dbReference type="SAM" id="MobiDB-lite"/>
    </source>
</evidence>
<proteinExistence type="predicted"/>
<keyword evidence="3" id="KW-1185">Reference proteome</keyword>
<organism evidence="2 3">
    <name type="scientific">Prorocentrum cordatum</name>
    <dbReference type="NCBI Taxonomy" id="2364126"/>
    <lineage>
        <taxon>Eukaryota</taxon>
        <taxon>Sar</taxon>
        <taxon>Alveolata</taxon>
        <taxon>Dinophyceae</taxon>
        <taxon>Prorocentrales</taxon>
        <taxon>Prorocentraceae</taxon>
        <taxon>Prorocentrum</taxon>
    </lineage>
</organism>
<accession>A0ABN9THW2</accession>
<feature type="region of interest" description="Disordered" evidence="1">
    <location>
        <begin position="72"/>
        <end position="138"/>
    </location>
</feature>
<feature type="compositionally biased region" description="Low complexity" evidence="1">
    <location>
        <begin position="118"/>
        <end position="132"/>
    </location>
</feature>
<gene>
    <name evidence="2" type="ORF">PCOR1329_LOCUS39013</name>
</gene>
<sequence>MEQGNGEVEKSDEDDGDLERCGFCVVLFYLYSEDLPATLGLDGVEAVRAAHEALCGLFGLDGRLRVSREGLNGNLTAPRASATSIVPSSWVGRPRSRQRRCQRRSGRCGGPHRRATSRSRLASRSSASRASRYGLPTR</sequence>
<feature type="compositionally biased region" description="Basic residues" evidence="1">
    <location>
        <begin position="94"/>
        <end position="117"/>
    </location>
</feature>
<evidence type="ECO:0000313" key="2">
    <source>
        <dbReference type="EMBL" id="CAK0845133.1"/>
    </source>
</evidence>
<protein>
    <submittedName>
        <fullName evidence="2">Uncharacterized protein</fullName>
    </submittedName>
</protein>
<dbReference type="Gene3D" id="3.30.70.100">
    <property type="match status" value="1"/>
</dbReference>
<evidence type="ECO:0000313" key="3">
    <source>
        <dbReference type="Proteomes" id="UP001189429"/>
    </source>
</evidence>
<name>A0ABN9THW2_9DINO</name>